<sequence length="738" mass="85972">MASPEPKSLVPFTRESLEVMEQHSAKKPSEEDKEDLKPNCDLEVGKELPFVYGNLPQAMVSEPLEDVDPYYTNKRTFIVLNKKRTIFRFSATWCTLSPFNSIRRATIKILVHPFFRLFILVSVLTDCIFMSMTDCPKWGPAFQNTLLGIYTFEILVKLIARGIWAGPFYFFGDSWNWLDFSVTLFEHISRYSPLNFISVFRIVRNLRILKIIPLNQGMKSFVAILIHCLKKLTVVTILTVFFLSVFSLIGMGLFMGNLKHKCLRWPQENETDMLNNRTGNPYYIRETENFYYLEGERYALLCGNRSDASQCPEGYVCVKAGVNPDDGYTNFDSFGWALLALFRLMTQDYPEALYHQILYASGKVYMIFFVVISFWFAFYMASLFLGLLAISYEEEKQTAAEKATVDQEFQKSLPELQEEKITAETKTIQLEMKKRSSPSMITSLDALDDATVSHKEELKKSRQRCPFCWYRFAKTFLIWDCSPCWLKLKEFVYRIIMDPFTDLFLTICIILNINFLALEHYPMSLETSNILSIGNMVFIGIFTTEMIFKIIAMHPYGYFQVGWNIYDSLIVFHGLAELYLTNFHGLAILRSFRVLRIFRLGRYWPTFKILMLTLCNSVVALKDLVLLLFTFMFFSAVVGLNLYGSNYKQYVCNINEDCQLPHWHMCDFFHSFLNVFRILCGEWIETLWDCFKVAGQFSCIPFYMMVILIGKLLVSNPCFKTFLGNLCIVVWHFHHVDL</sequence>
<reference evidence="1" key="3">
    <citation type="submission" date="2025-09" db="UniProtKB">
        <authorList>
            <consortium name="Ensembl"/>
        </authorList>
    </citation>
    <scope>IDENTIFICATION</scope>
</reference>
<protein>
    <submittedName>
        <fullName evidence="1">Sodium voltage-gated channel alpha subunit 7</fullName>
    </submittedName>
</protein>
<dbReference type="Ensembl" id="ENSOART00020012046.2">
    <property type="protein sequence ID" value="ENSOARP00020049214.1"/>
    <property type="gene ID" value="ENSOARG00020035820.1"/>
</dbReference>
<reference evidence="1" key="1">
    <citation type="submission" date="2020-11" db="EMBL/GenBank/DDBJ databases">
        <authorList>
            <person name="Davenport K.M."/>
            <person name="Bickhart D.M."/>
            <person name="Smith T.P.L."/>
            <person name="Murdoch B.M."/>
            <person name="Rosen B.D."/>
        </authorList>
    </citation>
    <scope>NUCLEOTIDE SEQUENCE [LARGE SCALE GENOMIC DNA]</scope>
    <source>
        <strain evidence="1">OAR_USU_Benz2616</strain>
    </source>
</reference>
<reference evidence="1" key="2">
    <citation type="submission" date="2025-08" db="UniProtKB">
        <authorList>
            <consortium name="Ensembl"/>
        </authorList>
    </citation>
    <scope>IDENTIFICATION</scope>
</reference>
<accession>A0AC11DXL7</accession>
<name>A0AC11DXL7_SHEEP</name>
<evidence type="ECO:0000313" key="1">
    <source>
        <dbReference type="Ensembl" id="ENSOARP00020049214.1"/>
    </source>
</evidence>
<proteinExistence type="predicted"/>
<gene>
    <name evidence="1" type="primary">SCN7A</name>
</gene>
<organism evidence="1">
    <name type="scientific">Ovis aries</name>
    <name type="common">Sheep</name>
    <dbReference type="NCBI Taxonomy" id="9940"/>
    <lineage>
        <taxon>Eukaryota</taxon>
        <taxon>Metazoa</taxon>
        <taxon>Chordata</taxon>
        <taxon>Craniata</taxon>
        <taxon>Vertebrata</taxon>
        <taxon>Euteleostomi</taxon>
        <taxon>Mammalia</taxon>
        <taxon>Eutheria</taxon>
        <taxon>Laurasiatheria</taxon>
        <taxon>Artiodactyla</taxon>
        <taxon>Ruminantia</taxon>
        <taxon>Pecora</taxon>
        <taxon>Bovidae</taxon>
        <taxon>Caprinae</taxon>
        <taxon>Ovis</taxon>
    </lineage>
</organism>